<dbReference type="Proteomes" id="UP000887013">
    <property type="component" value="Unassembled WGS sequence"/>
</dbReference>
<comment type="caution">
    <text evidence="1">The sequence shown here is derived from an EMBL/GenBank/DDBJ whole genome shotgun (WGS) entry which is preliminary data.</text>
</comment>
<feature type="non-terminal residue" evidence="1">
    <location>
        <position position="1"/>
    </location>
</feature>
<sequence length="78" mass="8783">SPISNSSQLWMKTVLLPERFHPLTDKLQNQSNVFPAVERDDSAIDKYKTEGPLPDSFPPDDRILNILSHPSPATILNQ</sequence>
<accession>A0A8X6N7V9</accession>
<gene>
    <name evidence="1" type="ORF">NPIL_514691</name>
</gene>
<evidence type="ECO:0000313" key="1">
    <source>
        <dbReference type="EMBL" id="GFS98876.1"/>
    </source>
</evidence>
<reference evidence="1" key="1">
    <citation type="submission" date="2020-08" db="EMBL/GenBank/DDBJ databases">
        <title>Multicomponent nature underlies the extraordinary mechanical properties of spider dragline silk.</title>
        <authorList>
            <person name="Kono N."/>
            <person name="Nakamura H."/>
            <person name="Mori M."/>
            <person name="Yoshida Y."/>
            <person name="Ohtoshi R."/>
            <person name="Malay A.D."/>
            <person name="Moran D.A.P."/>
            <person name="Tomita M."/>
            <person name="Numata K."/>
            <person name="Arakawa K."/>
        </authorList>
    </citation>
    <scope>NUCLEOTIDE SEQUENCE</scope>
</reference>
<evidence type="ECO:0000313" key="2">
    <source>
        <dbReference type="Proteomes" id="UP000887013"/>
    </source>
</evidence>
<protein>
    <submittedName>
        <fullName evidence="1">Uncharacterized protein</fullName>
    </submittedName>
</protein>
<dbReference type="EMBL" id="BMAW01055006">
    <property type="protein sequence ID" value="GFS98876.1"/>
    <property type="molecule type" value="Genomic_DNA"/>
</dbReference>
<proteinExistence type="predicted"/>
<organism evidence="1 2">
    <name type="scientific">Nephila pilipes</name>
    <name type="common">Giant wood spider</name>
    <name type="synonym">Nephila maculata</name>
    <dbReference type="NCBI Taxonomy" id="299642"/>
    <lineage>
        <taxon>Eukaryota</taxon>
        <taxon>Metazoa</taxon>
        <taxon>Ecdysozoa</taxon>
        <taxon>Arthropoda</taxon>
        <taxon>Chelicerata</taxon>
        <taxon>Arachnida</taxon>
        <taxon>Araneae</taxon>
        <taxon>Araneomorphae</taxon>
        <taxon>Entelegynae</taxon>
        <taxon>Araneoidea</taxon>
        <taxon>Nephilidae</taxon>
        <taxon>Nephila</taxon>
    </lineage>
</organism>
<name>A0A8X6N7V9_NEPPI</name>
<dbReference type="AlphaFoldDB" id="A0A8X6N7V9"/>
<keyword evidence="2" id="KW-1185">Reference proteome</keyword>